<dbReference type="Proteomes" id="UP000023758">
    <property type="component" value="Unassembled WGS sequence"/>
</dbReference>
<dbReference type="PANTHER" id="PTHR37992">
    <property type="entry name" value="EXPRESSED PROTEIN"/>
    <property type="match status" value="1"/>
</dbReference>
<feature type="transmembrane region" description="Helical" evidence="1">
    <location>
        <begin position="247"/>
        <end position="266"/>
    </location>
</feature>
<feature type="transmembrane region" description="Helical" evidence="1">
    <location>
        <begin position="163"/>
        <end position="185"/>
    </location>
</feature>
<feature type="transmembrane region" description="Helical" evidence="1">
    <location>
        <begin position="82"/>
        <end position="101"/>
    </location>
</feature>
<proteinExistence type="predicted"/>
<dbReference type="AlphaFoldDB" id="A0A022W7U2"/>
<dbReference type="HOGENOM" id="CLU_061220_0_0_1"/>
<evidence type="ECO:0000256" key="1">
    <source>
        <dbReference type="SAM" id="Phobius"/>
    </source>
</evidence>
<evidence type="ECO:0008006" key="3">
    <source>
        <dbReference type="Google" id="ProtNLM"/>
    </source>
</evidence>
<keyword evidence="1" id="KW-1133">Transmembrane helix</keyword>
<dbReference type="InterPro" id="IPR013920">
    <property type="entry name" value="DUF1774_fun"/>
</dbReference>
<dbReference type="PANTHER" id="PTHR37992:SF1">
    <property type="entry name" value="DUF1774-DOMAIN-CONTAINING PROTEIN"/>
    <property type="match status" value="1"/>
</dbReference>
<protein>
    <recommendedName>
        <fullName evidence="3">DUF1774-domain-containing protein</fullName>
    </recommendedName>
</protein>
<feature type="transmembrane region" description="Helical" evidence="1">
    <location>
        <begin position="23"/>
        <end position="43"/>
    </location>
</feature>
<accession>A0A022W7U2</accession>
<evidence type="ECO:0000313" key="2">
    <source>
        <dbReference type="EMBL" id="EZF54103.1"/>
    </source>
</evidence>
<feature type="transmembrane region" description="Helical" evidence="1">
    <location>
        <begin position="113"/>
        <end position="131"/>
    </location>
</feature>
<dbReference type="Pfam" id="PF08611">
    <property type="entry name" value="DUF1774"/>
    <property type="match status" value="1"/>
</dbReference>
<reference evidence="2" key="1">
    <citation type="submission" date="2014-02" db="EMBL/GenBank/DDBJ databases">
        <title>The Genome Sequence of Trichophyton rubrum (morphotype fischeri) CBS 288.86.</title>
        <authorList>
            <consortium name="The Broad Institute Genomics Platform"/>
            <person name="Cuomo C.A."/>
            <person name="White T.C."/>
            <person name="Graser Y."/>
            <person name="Martinez-Rossi N."/>
            <person name="Heitman J."/>
            <person name="Young S.K."/>
            <person name="Zeng Q."/>
            <person name="Gargeya S."/>
            <person name="Abouelleil A."/>
            <person name="Alvarado L."/>
            <person name="Chapman S.B."/>
            <person name="Gainer-Dewar J."/>
            <person name="Goldberg J."/>
            <person name="Griggs A."/>
            <person name="Gujja S."/>
            <person name="Hansen M."/>
            <person name="Howarth C."/>
            <person name="Imamovic A."/>
            <person name="Larimer J."/>
            <person name="Martinez D."/>
            <person name="Murphy C."/>
            <person name="Pearson M.D."/>
            <person name="Persinoti G."/>
            <person name="Poon T."/>
            <person name="Priest M."/>
            <person name="Roberts A.D."/>
            <person name="Saif S."/>
            <person name="Shea T.D."/>
            <person name="Sykes S.N."/>
            <person name="Wortman J."/>
            <person name="Nusbaum C."/>
            <person name="Birren B."/>
        </authorList>
    </citation>
    <scope>NUCLEOTIDE SEQUENCE [LARGE SCALE GENOMIC DNA]</scope>
    <source>
        <strain evidence="2">CBS 288.86</strain>
    </source>
</reference>
<feature type="transmembrane region" description="Helical" evidence="1">
    <location>
        <begin position="197"/>
        <end position="216"/>
    </location>
</feature>
<keyword evidence="1" id="KW-0812">Transmembrane</keyword>
<sequence>MADSTVHTYNPFVKRSSYQRSSIWAYQAASTISWLLVVGIGIYSGTHRKHHGTPEKGDGDALHALAHDDHLNAFSQTKVVTGIYWIILLISQLGYIGQLWSSDEQHVTTAANVAPYFVLNNLFVLAFTLLFTHAKFWWAEVFDIFSLINQATLYWSFPGLHPFIHLPVAAGPYAWSLLTLFWNGAIAVGGNSTPLRLVANVFIWVFFVFGQAHIVIRNDQFFGYALSLLTFSLSLKQLAIKIISLQWIFAFIIFGIFAASSLYSTVTNFLGLNFFLIPHEEPEQGDREREPLLTNE</sequence>
<feature type="transmembrane region" description="Helical" evidence="1">
    <location>
        <begin position="222"/>
        <end position="240"/>
    </location>
</feature>
<organism evidence="2">
    <name type="scientific">Trichophyton rubrum CBS 288.86</name>
    <dbReference type="NCBI Taxonomy" id="1215330"/>
    <lineage>
        <taxon>Eukaryota</taxon>
        <taxon>Fungi</taxon>
        <taxon>Dikarya</taxon>
        <taxon>Ascomycota</taxon>
        <taxon>Pezizomycotina</taxon>
        <taxon>Eurotiomycetes</taxon>
        <taxon>Eurotiomycetidae</taxon>
        <taxon>Onygenales</taxon>
        <taxon>Arthrodermataceae</taxon>
        <taxon>Trichophyton</taxon>
    </lineage>
</organism>
<gene>
    <name evidence="2" type="ORF">H103_03043</name>
</gene>
<name>A0A022W7U2_TRIRU</name>
<keyword evidence="1" id="KW-0472">Membrane</keyword>
<dbReference type="EMBL" id="KK207795">
    <property type="protein sequence ID" value="EZF54103.1"/>
    <property type="molecule type" value="Genomic_DNA"/>
</dbReference>
<dbReference type="OrthoDB" id="3342455at2759"/>